<accession>A0A0F9V1T7</accession>
<reference evidence="2" key="1">
    <citation type="journal article" date="2015" name="Nature">
        <title>Complex archaea that bridge the gap between prokaryotes and eukaryotes.</title>
        <authorList>
            <person name="Spang A."/>
            <person name="Saw J.H."/>
            <person name="Jorgensen S.L."/>
            <person name="Zaremba-Niedzwiedzka K."/>
            <person name="Martijn J."/>
            <person name="Lind A.E."/>
            <person name="van Eijk R."/>
            <person name="Schleper C."/>
            <person name="Guy L."/>
            <person name="Ettema T.J."/>
        </authorList>
    </citation>
    <scope>NUCLEOTIDE SEQUENCE</scope>
</reference>
<keyword evidence="1" id="KW-0472">Membrane</keyword>
<feature type="transmembrane region" description="Helical" evidence="1">
    <location>
        <begin position="39"/>
        <end position="61"/>
    </location>
</feature>
<comment type="caution">
    <text evidence="2">The sequence shown here is derived from an EMBL/GenBank/DDBJ whole genome shotgun (WGS) entry which is preliminary data.</text>
</comment>
<dbReference type="AlphaFoldDB" id="A0A0F9V1T7"/>
<name>A0A0F9V1T7_9ZZZZ</name>
<proteinExistence type="predicted"/>
<keyword evidence="1" id="KW-1133">Transmembrane helix</keyword>
<organism evidence="2">
    <name type="scientific">marine sediment metagenome</name>
    <dbReference type="NCBI Taxonomy" id="412755"/>
    <lineage>
        <taxon>unclassified sequences</taxon>
        <taxon>metagenomes</taxon>
        <taxon>ecological metagenomes</taxon>
    </lineage>
</organism>
<gene>
    <name evidence="2" type="ORF">LCGC14_0538110</name>
</gene>
<dbReference type="EMBL" id="LAZR01000714">
    <property type="protein sequence ID" value="KKN59813.1"/>
    <property type="molecule type" value="Genomic_DNA"/>
</dbReference>
<keyword evidence="1" id="KW-0812">Transmembrane</keyword>
<sequence length="65" mass="7487">MKKELEMIFVSILTFFMLWFGIGFYLIGKEIYGSDAALMWVGGMITYMGIQGFASIIMYIVEELK</sequence>
<feature type="transmembrane region" description="Helical" evidence="1">
    <location>
        <begin position="7"/>
        <end position="27"/>
    </location>
</feature>
<protein>
    <submittedName>
        <fullName evidence="2">Uncharacterized protein</fullName>
    </submittedName>
</protein>
<evidence type="ECO:0000313" key="2">
    <source>
        <dbReference type="EMBL" id="KKN59813.1"/>
    </source>
</evidence>
<evidence type="ECO:0000256" key="1">
    <source>
        <dbReference type="SAM" id="Phobius"/>
    </source>
</evidence>